<comment type="caution">
    <text evidence="7">The sequence shown here is derived from an EMBL/GenBank/DDBJ whole genome shotgun (WGS) entry which is preliminary data.</text>
</comment>
<evidence type="ECO:0008006" key="9">
    <source>
        <dbReference type="Google" id="ProtNLM"/>
    </source>
</evidence>
<accession>A0ABR4DS22</accession>
<comment type="cofactor">
    <cofactor evidence="1">
        <name>heme</name>
        <dbReference type="ChEBI" id="CHEBI:30413"/>
    </cofactor>
</comment>
<proteinExistence type="inferred from homology"/>
<keyword evidence="6" id="KW-0503">Monooxygenase</keyword>
<evidence type="ECO:0000256" key="5">
    <source>
        <dbReference type="ARBA" id="ARBA00023004"/>
    </source>
</evidence>
<sequence length="399" mass="45659">MPLYLLGFGLAFAGWIIRSIYRLYFHPLSKYPGPKLAAITGLWYCPHWVGGRWPHVVAELHHKYGDVIRVAPNELVFATAEASRDIYNRYKPGAEVQFQKDRQFYAPSGTERSLIMEPDADTHRPLRRAFDPGFNLATVKQRSDIPLNHINLLIKKLYRTGQRPEGENVAEFAFRLSFDIAVEMAFGKRIDTVSAGKFVIELGRKDNETKYFYPSQASSLVVGVTEAISQWTAAVLYYLAANPDKAQILQYEVRSAFPGLDGDKQIDFESTKTLHYLVATVEEGLRIYPPWAFGLPRVSPGAIVDGRHVPKGTTVQVPNFLLARSERYFSRPKQFRPERWLPRDHVLYSQEFARDRKETSRPFSRGPRGCIAVNLSHHQMRYVPSSFTAEFSYIYIGLY</sequence>
<dbReference type="PANTHER" id="PTHR24305">
    <property type="entry name" value="CYTOCHROME P450"/>
    <property type="match status" value="1"/>
</dbReference>
<evidence type="ECO:0000256" key="1">
    <source>
        <dbReference type="ARBA" id="ARBA00001971"/>
    </source>
</evidence>
<dbReference type="Pfam" id="PF00067">
    <property type="entry name" value="p450"/>
    <property type="match status" value="1"/>
</dbReference>
<evidence type="ECO:0000256" key="2">
    <source>
        <dbReference type="ARBA" id="ARBA00010617"/>
    </source>
</evidence>
<dbReference type="PANTHER" id="PTHR24305:SF210">
    <property type="entry name" value="CYTOCHROME P450 MONOOXYGENASE ASQL-RELATED"/>
    <property type="match status" value="1"/>
</dbReference>
<dbReference type="InterPro" id="IPR036396">
    <property type="entry name" value="Cyt_P450_sf"/>
</dbReference>
<dbReference type="InterPro" id="IPR017972">
    <property type="entry name" value="Cyt_P450_CS"/>
</dbReference>
<protein>
    <recommendedName>
        <fullName evidence="9">Cytochrome P450</fullName>
    </recommendedName>
</protein>
<keyword evidence="5 6" id="KW-0408">Iron</keyword>
<dbReference type="Gene3D" id="1.10.630.10">
    <property type="entry name" value="Cytochrome P450"/>
    <property type="match status" value="2"/>
</dbReference>
<keyword evidence="4 6" id="KW-0479">Metal-binding</keyword>
<keyword evidence="3 6" id="KW-0349">Heme</keyword>
<evidence type="ECO:0000256" key="3">
    <source>
        <dbReference type="ARBA" id="ARBA00022617"/>
    </source>
</evidence>
<evidence type="ECO:0000256" key="4">
    <source>
        <dbReference type="ARBA" id="ARBA00022723"/>
    </source>
</evidence>
<dbReference type="InterPro" id="IPR001128">
    <property type="entry name" value="Cyt_P450"/>
</dbReference>
<keyword evidence="6" id="KW-0560">Oxidoreductase</keyword>
<reference evidence="7 8" key="1">
    <citation type="submission" date="2024-03" db="EMBL/GenBank/DDBJ databases">
        <title>A high-quality draft genome sequence of Diaporthe vaccinii, a causative agent of upright dieback and viscid rot disease in cranberry plants.</title>
        <authorList>
            <person name="Sarrasin M."/>
            <person name="Lang B.F."/>
            <person name="Burger G."/>
        </authorList>
    </citation>
    <scope>NUCLEOTIDE SEQUENCE [LARGE SCALE GENOMIC DNA]</scope>
    <source>
        <strain evidence="7 8">IS7</strain>
    </source>
</reference>
<evidence type="ECO:0000256" key="6">
    <source>
        <dbReference type="RuleBase" id="RU000461"/>
    </source>
</evidence>
<comment type="similarity">
    <text evidence="2 6">Belongs to the cytochrome P450 family.</text>
</comment>
<dbReference type="InterPro" id="IPR050121">
    <property type="entry name" value="Cytochrome_P450_monoxygenase"/>
</dbReference>
<gene>
    <name evidence="7" type="ORF">FJTKL_05606</name>
</gene>
<evidence type="ECO:0000313" key="7">
    <source>
        <dbReference type="EMBL" id="KAL2273086.1"/>
    </source>
</evidence>
<name>A0ABR4DS22_9PEZI</name>
<evidence type="ECO:0000313" key="8">
    <source>
        <dbReference type="Proteomes" id="UP001600888"/>
    </source>
</evidence>
<organism evidence="7 8">
    <name type="scientific">Diaporthe vaccinii</name>
    <dbReference type="NCBI Taxonomy" id="105482"/>
    <lineage>
        <taxon>Eukaryota</taxon>
        <taxon>Fungi</taxon>
        <taxon>Dikarya</taxon>
        <taxon>Ascomycota</taxon>
        <taxon>Pezizomycotina</taxon>
        <taxon>Sordariomycetes</taxon>
        <taxon>Sordariomycetidae</taxon>
        <taxon>Diaporthales</taxon>
        <taxon>Diaporthaceae</taxon>
        <taxon>Diaporthe</taxon>
        <taxon>Diaporthe eres species complex</taxon>
    </lineage>
</organism>
<dbReference type="PROSITE" id="PS00086">
    <property type="entry name" value="CYTOCHROME_P450"/>
    <property type="match status" value="1"/>
</dbReference>
<keyword evidence="8" id="KW-1185">Reference proteome</keyword>
<dbReference type="Proteomes" id="UP001600888">
    <property type="component" value="Unassembled WGS sequence"/>
</dbReference>
<dbReference type="EMBL" id="JBAWTH010000201">
    <property type="protein sequence ID" value="KAL2273086.1"/>
    <property type="molecule type" value="Genomic_DNA"/>
</dbReference>
<dbReference type="SUPFAM" id="SSF48264">
    <property type="entry name" value="Cytochrome P450"/>
    <property type="match status" value="1"/>
</dbReference>